<feature type="domain" description="Peptidase S9 prolyl oligopeptidase catalytic" evidence="2">
    <location>
        <begin position="266"/>
        <end position="328"/>
    </location>
</feature>
<accession>A0A7V3ZIS1</accession>
<name>A0A7V3ZIS1_DICTH</name>
<dbReference type="Pfam" id="PF00326">
    <property type="entry name" value="Peptidase_S9"/>
    <property type="match status" value="1"/>
</dbReference>
<dbReference type="SUPFAM" id="SSF53474">
    <property type="entry name" value="alpha/beta-Hydrolases"/>
    <property type="match status" value="1"/>
</dbReference>
<evidence type="ECO:0000313" key="4">
    <source>
        <dbReference type="EMBL" id="HGK23550.1"/>
    </source>
</evidence>
<organism evidence="4">
    <name type="scientific">Dictyoglomus thermophilum</name>
    <dbReference type="NCBI Taxonomy" id="14"/>
    <lineage>
        <taxon>Bacteria</taxon>
        <taxon>Pseudomonadati</taxon>
        <taxon>Dictyoglomota</taxon>
        <taxon>Dictyoglomia</taxon>
        <taxon>Dictyoglomales</taxon>
        <taxon>Dictyoglomaceae</taxon>
        <taxon>Dictyoglomus</taxon>
    </lineage>
</organism>
<dbReference type="Pfam" id="PF18435">
    <property type="entry name" value="EstA_Ig_like"/>
    <property type="match status" value="1"/>
</dbReference>
<evidence type="ECO:0000259" key="2">
    <source>
        <dbReference type="Pfam" id="PF00326"/>
    </source>
</evidence>
<dbReference type="InterPro" id="IPR041172">
    <property type="entry name" value="EstA_Ig-like_N"/>
</dbReference>
<dbReference type="AlphaFoldDB" id="A0A7V3ZIS1"/>
<evidence type="ECO:0000259" key="3">
    <source>
        <dbReference type="Pfam" id="PF18435"/>
    </source>
</evidence>
<dbReference type="InterPro" id="IPR001375">
    <property type="entry name" value="Peptidase_S9_cat"/>
</dbReference>
<dbReference type="PANTHER" id="PTHR43037">
    <property type="entry name" value="UNNAMED PRODUCT-RELATED"/>
    <property type="match status" value="1"/>
</dbReference>
<reference evidence="4" key="1">
    <citation type="journal article" date="2020" name="mSystems">
        <title>Genome- and Community-Level Interaction Insights into Carbon Utilization and Element Cycling Functions of Hydrothermarchaeota in Hydrothermal Sediment.</title>
        <authorList>
            <person name="Zhou Z."/>
            <person name="Liu Y."/>
            <person name="Xu W."/>
            <person name="Pan J."/>
            <person name="Luo Z.H."/>
            <person name="Li M."/>
        </authorList>
    </citation>
    <scope>NUCLEOTIDE SEQUENCE [LARGE SCALE GENOMIC DNA]</scope>
    <source>
        <strain evidence="4">SpSt-70</strain>
    </source>
</reference>
<keyword evidence="1" id="KW-0732">Signal</keyword>
<dbReference type="Gene3D" id="2.60.40.2180">
    <property type="match status" value="1"/>
</dbReference>
<dbReference type="Gene3D" id="3.40.50.1820">
    <property type="entry name" value="alpha/beta hydrolase"/>
    <property type="match status" value="1"/>
</dbReference>
<evidence type="ECO:0000256" key="1">
    <source>
        <dbReference type="ARBA" id="ARBA00022729"/>
    </source>
</evidence>
<gene>
    <name evidence="4" type="ORF">ENU78_03755</name>
</gene>
<dbReference type="PANTHER" id="PTHR43037:SF1">
    <property type="entry name" value="BLL1128 PROTEIN"/>
    <property type="match status" value="1"/>
</dbReference>
<feature type="domain" description="Esterase Ig-like N-terminal" evidence="3">
    <location>
        <begin position="25"/>
        <end position="144"/>
    </location>
</feature>
<dbReference type="GO" id="GO:0008236">
    <property type="term" value="F:serine-type peptidase activity"/>
    <property type="evidence" value="ECO:0007669"/>
    <property type="project" value="InterPro"/>
</dbReference>
<sequence>MKSSLLNFLNRFLPFSITYAQEVPKATIVTRVMPIGERVVAVTLEYSSEINANNLKPDMFSVETKLEGNFVKRTIKKVYANNNGALLPAPFTNQGKFLVLELDPYEPSAVTATHDPQRLISKRLKLEYKVEQKVSIRSVDGKEFSPFSLTTSEEKHLIIDEFKALVYEDKELGVTIPYRFYVPKNVDKNKKYPLVVFLHGAGERGNDNFLHIAWYRGAVTFAEPGQQAEHPCFVLAPQCPAGSSWTELLTGGNPFKPTRNLIAVANLIKKILKEENIDPDRVYVTGLSMGGFGTFAILIEYPELFAAAIPICGGGDVNRLERIKDIPLWIFHAEDDNVVLVEFSRAVVRRLVEIGGKVKYTEFLWGEMERQGYHPHASWIPVYDNEEVIDWLFQRWKSKVYRILMG</sequence>
<dbReference type="GO" id="GO:0006508">
    <property type="term" value="P:proteolysis"/>
    <property type="evidence" value="ECO:0007669"/>
    <property type="project" value="InterPro"/>
</dbReference>
<protein>
    <submittedName>
        <fullName evidence="4">Phospholipase</fullName>
    </submittedName>
</protein>
<dbReference type="InterPro" id="IPR050955">
    <property type="entry name" value="Plant_Biomass_Hydrol_Est"/>
</dbReference>
<comment type="caution">
    <text evidence="4">The sequence shown here is derived from an EMBL/GenBank/DDBJ whole genome shotgun (WGS) entry which is preliminary data.</text>
</comment>
<proteinExistence type="predicted"/>
<dbReference type="EMBL" id="DTDV01000009">
    <property type="protein sequence ID" value="HGK23550.1"/>
    <property type="molecule type" value="Genomic_DNA"/>
</dbReference>
<dbReference type="InterPro" id="IPR029058">
    <property type="entry name" value="AB_hydrolase_fold"/>
</dbReference>